<evidence type="ECO:0000313" key="1">
    <source>
        <dbReference type="EMBL" id="VUW82617.1"/>
    </source>
</evidence>
<organism evidence="1 5">
    <name type="scientific">Bifidobacterium longum subsp. infantis</name>
    <dbReference type="NCBI Taxonomy" id="1682"/>
    <lineage>
        <taxon>Bacteria</taxon>
        <taxon>Bacillati</taxon>
        <taxon>Actinomycetota</taxon>
        <taxon>Actinomycetes</taxon>
        <taxon>Bifidobacteriales</taxon>
        <taxon>Bifidobacteriaceae</taxon>
        <taxon>Bifidobacterium</taxon>
    </lineage>
</organism>
<dbReference type="AlphaFoldDB" id="A0A564RWN1"/>
<accession>A0A564RWN1</accession>
<protein>
    <submittedName>
        <fullName evidence="1">Uncharacterized protein</fullName>
    </submittedName>
</protein>
<evidence type="ECO:0000313" key="3">
    <source>
        <dbReference type="EMBL" id="VWQ32495.1"/>
    </source>
</evidence>
<dbReference type="EMBL" id="CABWKI010000001">
    <property type="protein sequence ID" value="VWQ33312.1"/>
    <property type="molecule type" value="Genomic_DNA"/>
</dbReference>
<gene>
    <name evidence="3" type="ORF">BIFLH23_00119</name>
    <name evidence="4" type="ORF">BIFLH664_00387</name>
    <name evidence="2" type="ORF">BIFLH665_01123</name>
    <name evidence="1" type="ORF">BLONGUMMC1_00752</name>
</gene>
<dbReference type="Proteomes" id="UP000494179">
    <property type="component" value="Unassembled WGS sequence"/>
</dbReference>
<name>A0A564RWN1_BIFLI</name>
<reference evidence="6 7" key="2">
    <citation type="submission" date="2019-10" db="EMBL/GenBank/DDBJ databases">
        <authorList>
            <consortium name="Melissa Lawson"/>
            <person name="O'neill I."/>
        </authorList>
    </citation>
    <scope>NUCLEOTIDE SEQUENCE [LARGE SCALE GENOMIC DNA]</scope>
    <source>
        <strain evidence="3">LH_23</strain>
        <strain evidence="4">LH_664</strain>
        <strain evidence="2">LH_665</strain>
    </source>
</reference>
<evidence type="ECO:0000313" key="4">
    <source>
        <dbReference type="EMBL" id="VWQ33312.1"/>
    </source>
</evidence>
<evidence type="ECO:0000313" key="7">
    <source>
        <dbReference type="Proteomes" id="UP000494246"/>
    </source>
</evidence>
<dbReference type="EMBL" id="CABHML010000032">
    <property type="protein sequence ID" value="VUW82617.1"/>
    <property type="molecule type" value="Genomic_DNA"/>
</dbReference>
<evidence type="ECO:0000313" key="6">
    <source>
        <dbReference type="Proteomes" id="UP000494179"/>
    </source>
</evidence>
<sequence>MLLTQMWNEEAREARGLRRMSVTVSSPADERKGRDWFHAGLSAEERRLMQGLCDALQQLLNKQYQRHMWDCSIA</sequence>
<proteinExistence type="predicted"/>
<dbReference type="RefSeq" id="WP_234895605.1">
    <property type="nucleotide sequence ID" value="NZ_CABWKE010000023.1"/>
</dbReference>
<reference evidence="1 5" key="1">
    <citation type="submission" date="2019-07" db="EMBL/GenBank/DDBJ databases">
        <authorList>
            <person name="Chang H.-W."/>
            <person name="Raman A."/>
            <person name="Venkatesh S."/>
            <person name="Gehrig J."/>
        </authorList>
    </citation>
    <scope>NUCLEOTIDE SEQUENCE [LARGE SCALE GENOMIC DNA]</scope>
    <source>
        <strain evidence="1">B.longum_ssp_infantis_4</strain>
    </source>
</reference>
<dbReference type="Proteomes" id="UP000494270">
    <property type="component" value="Unassembled WGS sequence"/>
</dbReference>
<dbReference type="EMBL" id="CABWKH010000001">
    <property type="protein sequence ID" value="VWQ32495.1"/>
    <property type="molecule type" value="Genomic_DNA"/>
</dbReference>
<dbReference type="Proteomes" id="UP000494246">
    <property type="component" value="Unassembled WGS sequence"/>
</dbReference>
<evidence type="ECO:0000313" key="5">
    <source>
        <dbReference type="Proteomes" id="UP000319252"/>
    </source>
</evidence>
<dbReference type="EMBL" id="CABWKE010000023">
    <property type="protein sequence ID" value="VWQ28020.1"/>
    <property type="molecule type" value="Genomic_DNA"/>
</dbReference>
<dbReference type="Proteomes" id="UP000319252">
    <property type="component" value="Unassembled WGS sequence"/>
</dbReference>
<evidence type="ECO:0000313" key="2">
    <source>
        <dbReference type="EMBL" id="VWQ28020.1"/>
    </source>
</evidence>